<evidence type="ECO:0000256" key="4">
    <source>
        <dbReference type="ARBA" id="ARBA00022512"/>
    </source>
</evidence>
<dbReference type="EC" id="3.1.1.-" evidence="6"/>
<evidence type="ECO:0000313" key="7">
    <source>
        <dbReference type="EMBL" id="GMH09625.1"/>
    </source>
</evidence>
<reference evidence="7" key="1">
    <citation type="submission" date="2023-05" db="EMBL/GenBank/DDBJ databases">
        <title>Nepenthes gracilis genome sequencing.</title>
        <authorList>
            <person name="Fukushima K."/>
        </authorList>
    </citation>
    <scope>NUCLEOTIDE SEQUENCE</scope>
    <source>
        <strain evidence="7">SING2019-196</strain>
    </source>
</reference>
<dbReference type="GO" id="GO:0071555">
    <property type="term" value="P:cell wall organization"/>
    <property type="evidence" value="ECO:0007669"/>
    <property type="project" value="UniProtKB-KW"/>
</dbReference>
<comment type="caution">
    <text evidence="7">The sequence shown here is derived from an EMBL/GenBank/DDBJ whole genome shotgun (WGS) entry which is preliminary data.</text>
</comment>
<dbReference type="EMBL" id="BSYO01000009">
    <property type="protein sequence ID" value="GMH09625.1"/>
    <property type="molecule type" value="Genomic_DNA"/>
</dbReference>
<protein>
    <recommendedName>
        <fullName evidence="6">Pectin acetylesterase</fullName>
        <ecNumber evidence="6">3.1.1.-</ecNumber>
    </recommendedName>
</protein>
<evidence type="ECO:0000256" key="1">
    <source>
        <dbReference type="ARBA" id="ARBA00003534"/>
    </source>
</evidence>
<keyword evidence="8" id="KW-1185">Reference proteome</keyword>
<evidence type="ECO:0000256" key="5">
    <source>
        <dbReference type="ARBA" id="ARBA00023316"/>
    </source>
</evidence>
<dbReference type="Pfam" id="PF03283">
    <property type="entry name" value="PAE"/>
    <property type="match status" value="1"/>
</dbReference>
<organism evidence="7 8">
    <name type="scientific">Nepenthes gracilis</name>
    <name type="common">Slender pitcher plant</name>
    <dbReference type="NCBI Taxonomy" id="150966"/>
    <lineage>
        <taxon>Eukaryota</taxon>
        <taxon>Viridiplantae</taxon>
        <taxon>Streptophyta</taxon>
        <taxon>Embryophyta</taxon>
        <taxon>Tracheophyta</taxon>
        <taxon>Spermatophyta</taxon>
        <taxon>Magnoliopsida</taxon>
        <taxon>eudicotyledons</taxon>
        <taxon>Gunneridae</taxon>
        <taxon>Pentapetalae</taxon>
        <taxon>Caryophyllales</taxon>
        <taxon>Nepenthaceae</taxon>
        <taxon>Nepenthes</taxon>
    </lineage>
</organism>
<dbReference type="InterPro" id="IPR004963">
    <property type="entry name" value="PAE/NOTUM"/>
</dbReference>
<dbReference type="PANTHER" id="PTHR21562">
    <property type="entry name" value="NOTUM-RELATED"/>
    <property type="match status" value="1"/>
</dbReference>
<comment type="similarity">
    <text evidence="3 6">Belongs to the pectinacetylesterase family.</text>
</comment>
<dbReference type="GO" id="GO:0009505">
    <property type="term" value="C:plant-type cell wall"/>
    <property type="evidence" value="ECO:0007669"/>
    <property type="project" value="TreeGrafter"/>
</dbReference>
<evidence type="ECO:0000256" key="6">
    <source>
        <dbReference type="RuleBase" id="RU363114"/>
    </source>
</evidence>
<keyword evidence="6" id="KW-0378">Hydrolase</keyword>
<dbReference type="PANTHER" id="PTHR21562:SF110">
    <property type="entry name" value="PECTIN ACETYLESTERASE"/>
    <property type="match status" value="1"/>
</dbReference>
<accession>A0AAD3SF83</accession>
<evidence type="ECO:0000256" key="2">
    <source>
        <dbReference type="ARBA" id="ARBA00004191"/>
    </source>
</evidence>
<proteinExistence type="inferred from homology"/>
<dbReference type="AlphaFoldDB" id="A0AAD3SF83"/>
<keyword evidence="6" id="KW-0964">Secreted</keyword>
<sequence length="530" mass="58539">MSRVICKLKLIKAKLKLLNSSVGDVSLPASEAKSELDRCHIILLNNNVVGDLIDRENILLKRKALDLELIRHFVIGSVPLNSRDNLVRLVTLEKTRNSLFTITNNKTPDSDRACSSCSWRNQSTRIFFFEAELAFFRMVKTGLVDWLKVLVCVVMFVMLRAEGYDVPITFVESAVAQGAVCLDGSPPAYHFDKGFGGGINNWLIHVEGGAWCNNASTCLAKRNTRLGSSKYMDTQYTFSGILSKLQKFNPDFYNWNRVKVRYCDGSSFTGDVEAVNPATKLYFRGSRVWRAIIDDLLAKGMKNAQNAILAGCSAGGLTAILHCDSFSALLPGAKVKCLSDAGFFINAKDLTGAPLIEELYAQVVDLHQSAKNLPASCTSQFKPEMCFFPQNAARGMQTPLFLLNAAYDSWQIKNTLAPGVADPHGTWHDCKNDIKKCSSSQLQTLQGFRTEFLGALSSLGSSSSRGSFINSCYAHCQSGTQETWLRGDSPVLDGTNIATAIGDWYYGRSSFQKIDCAYPCDKTCHNRVFE</sequence>
<evidence type="ECO:0000313" key="8">
    <source>
        <dbReference type="Proteomes" id="UP001279734"/>
    </source>
</evidence>
<gene>
    <name evidence="7" type="ORF">Nepgr_011466</name>
</gene>
<dbReference type="GO" id="GO:0052793">
    <property type="term" value="F:pectin acetylesterase activity"/>
    <property type="evidence" value="ECO:0007669"/>
    <property type="project" value="TreeGrafter"/>
</dbReference>
<evidence type="ECO:0000256" key="3">
    <source>
        <dbReference type="ARBA" id="ARBA00005784"/>
    </source>
</evidence>
<comment type="function">
    <text evidence="1 6">Hydrolyzes acetyl esters in homogalacturonan regions of pectin. In type I primary cell wall, galacturonic acid residues of pectin can be acetylated at the O-2 and O-3 positions. Decreasing the degree of acetylation of pectin gels in vitro alters their physical properties.</text>
</comment>
<dbReference type="Proteomes" id="UP001279734">
    <property type="component" value="Unassembled WGS sequence"/>
</dbReference>
<name>A0AAD3SF83_NEPGR</name>
<comment type="subcellular location">
    <subcellularLocation>
        <location evidence="2 6">Secreted</location>
        <location evidence="2 6">Cell wall</location>
    </subcellularLocation>
</comment>
<keyword evidence="4 6" id="KW-0134">Cell wall</keyword>
<keyword evidence="5 6" id="KW-0961">Cell wall biogenesis/degradation</keyword>